<name>A0AAJ0FLR6_9PEZI</name>
<keyword evidence="2" id="KW-1185">Reference proteome</keyword>
<evidence type="ECO:0000313" key="2">
    <source>
        <dbReference type="Proteomes" id="UP001244011"/>
    </source>
</evidence>
<comment type="caution">
    <text evidence="1">The sequence shown here is derived from an EMBL/GenBank/DDBJ whole genome shotgun (WGS) entry which is preliminary data.</text>
</comment>
<dbReference type="AlphaFoldDB" id="A0AAJ0FLR6"/>
<sequence>MEDSLRPTDDAFKAFYEQGYRTWYKLNGSQLFPQHPVLPAGLGLDDSGLVTAKSTWIASEGHCDIPTFEQTFQMAVAIGKPTSTILADSSGLTVFEWFGKDDGHLVVLIFAWAYALSARWVEIIPRASPMEYTSSQAPWTAHQVSGEEAENGRPMVVELGNVTDEAARWWAAVLAPGEGIQQHPHSLTSSLSHTNSHSATPASFEAALHYIEDYSALHNANTQSRTALAASLLLPVAKLDNRKILLHAPRGLCKQSVDKRTPEALLFKERYQPQFDRLLTLSANARGMKAVLGSVFYEPGIPANAYGAWLQGTMAVLQSKGAKNLHVLARMFFDRSPHISYLWLGGIITGAHKDFLRSISGLLGLNRIDLHEAAWTGTLLSFIQEPVSRLHHDSKSISRADECRLMFLSQEPPREFPPIYPYHPLGDTDIKDTDLGVHLHARCPGKHHLGFLSVTWNCVGGRKDIQRTGPISIASRNHHIVDNLQDDEDTAIEVDYGWLDRERDLSEGVTRNLFTWMRDMDGFTVAERDICRHEWIDAFNDSDDESVHPEGDGGSTVGLNIAGRMGCWMASTITRRSNSV</sequence>
<proteinExistence type="predicted"/>
<gene>
    <name evidence="1" type="ORF">QBC33DRAFT_593607</name>
</gene>
<reference evidence="1" key="1">
    <citation type="submission" date="2023-06" db="EMBL/GenBank/DDBJ databases">
        <title>Genome-scale phylogeny and comparative genomics of the fungal order Sordariales.</title>
        <authorList>
            <consortium name="Lawrence Berkeley National Laboratory"/>
            <person name="Hensen N."/>
            <person name="Bonometti L."/>
            <person name="Westerberg I."/>
            <person name="Brannstrom I.O."/>
            <person name="Guillou S."/>
            <person name="Cros-Aarteil S."/>
            <person name="Calhoun S."/>
            <person name="Haridas S."/>
            <person name="Kuo A."/>
            <person name="Mondo S."/>
            <person name="Pangilinan J."/>
            <person name="Riley R."/>
            <person name="Labutti K."/>
            <person name="Andreopoulos B."/>
            <person name="Lipzen A."/>
            <person name="Chen C."/>
            <person name="Yanf M."/>
            <person name="Daum C."/>
            <person name="Ng V."/>
            <person name="Clum A."/>
            <person name="Steindorff A."/>
            <person name="Ohm R."/>
            <person name="Martin F."/>
            <person name="Silar P."/>
            <person name="Natvig D."/>
            <person name="Lalanne C."/>
            <person name="Gautier V."/>
            <person name="Ament-Velasquez S.L."/>
            <person name="Kruys A."/>
            <person name="Hutchinson M.I."/>
            <person name="Powell A.J."/>
            <person name="Barry K."/>
            <person name="Miller A.N."/>
            <person name="Grigoriev I.V."/>
            <person name="Debuchy R."/>
            <person name="Gladieux P."/>
            <person name="Thoren M.H."/>
            <person name="Johannesson H."/>
        </authorList>
    </citation>
    <scope>NUCLEOTIDE SEQUENCE</scope>
    <source>
        <strain evidence="1">8032-3</strain>
    </source>
</reference>
<organism evidence="1 2">
    <name type="scientific">Phialemonium atrogriseum</name>
    <dbReference type="NCBI Taxonomy" id="1093897"/>
    <lineage>
        <taxon>Eukaryota</taxon>
        <taxon>Fungi</taxon>
        <taxon>Dikarya</taxon>
        <taxon>Ascomycota</taxon>
        <taxon>Pezizomycotina</taxon>
        <taxon>Sordariomycetes</taxon>
        <taxon>Sordariomycetidae</taxon>
        <taxon>Cephalothecales</taxon>
        <taxon>Cephalothecaceae</taxon>
        <taxon>Phialemonium</taxon>
    </lineage>
</organism>
<evidence type="ECO:0000313" key="1">
    <source>
        <dbReference type="EMBL" id="KAK1765360.1"/>
    </source>
</evidence>
<accession>A0AAJ0FLR6</accession>
<dbReference type="EMBL" id="MU839016">
    <property type="protein sequence ID" value="KAK1765360.1"/>
    <property type="molecule type" value="Genomic_DNA"/>
</dbReference>
<dbReference type="Proteomes" id="UP001244011">
    <property type="component" value="Unassembled WGS sequence"/>
</dbReference>
<dbReference type="RefSeq" id="XP_060281573.1">
    <property type="nucleotide sequence ID" value="XM_060431743.1"/>
</dbReference>
<protein>
    <submittedName>
        <fullName evidence="1">Uncharacterized protein</fullName>
    </submittedName>
</protein>
<dbReference type="GeneID" id="85314930"/>